<name>A0A366KZQ6_9SPHI</name>
<dbReference type="InterPro" id="IPR054254">
    <property type="entry name" value="DUF6985"/>
</dbReference>
<dbReference type="OrthoDB" id="6692687at2"/>
<comment type="caution">
    <text evidence="2">The sequence shown here is derived from an EMBL/GenBank/DDBJ whole genome shotgun (WGS) entry which is preliminary data.</text>
</comment>
<keyword evidence="3" id="KW-1185">Reference proteome</keyword>
<reference evidence="2 3" key="1">
    <citation type="submission" date="2018-07" db="EMBL/GenBank/DDBJ databases">
        <title>A draft genome of a endophytic bacteria, a new species of Pedobacter.</title>
        <authorList>
            <person name="Zhang Z.D."/>
            <person name="Chen Z.J."/>
        </authorList>
    </citation>
    <scope>NUCLEOTIDE SEQUENCE [LARGE SCALE GENOMIC DNA]</scope>
    <source>
        <strain evidence="2 3">RS10</strain>
    </source>
</reference>
<gene>
    <name evidence="2" type="ORF">DRW42_13145</name>
</gene>
<dbReference type="EMBL" id="QNQU01000010">
    <property type="protein sequence ID" value="RBQ06723.1"/>
    <property type="molecule type" value="Genomic_DNA"/>
</dbReference>
<proteinExistence type="predicted"/>
<feature type="domain" description="DUF6985" evidence="1">
    <location>
        <begin position="8"/>
        <end position="159"/>
    </location>
</feature>
<dbReference type="RefSeq" id="WP_113949286.1">
    <property type="nucleotide sequence ID" value="NZ_QNQU01000010.1"/>
</dbReference>
<dbReference type="Proteomes" id="UP000252081">
    <property type="component" value="Unassembled WGS sequence"/>
</dbReference>
<accession>A0A366KZQ6</accession>
<organism evidence="2 3">
    <name type="scientific">Pedobacter miscanthi</name>
    <dbReference type="NCBI Taxonomy" id="2259170"/>
    <lineage>
        <taxon>Bacteria</taxon>
        <taxon>Pseudomonadati</taxon>
        <taxon>Bacteroidota</taxon>
        <taxon>Sphingobacteriia</taxon>
        <taxon>Sphingobacteriales</taxon>
        <taxon>Sphingobacteriaceae</taxon>
        <taxon>Pedobacter</taxon>
    </lineage>
</organism>
<sequence>MTAHPFWGKVEQDWAGFSAEITFFHPFFKNSGIEIFLGEEFDEDGEEIEEPPTAQMLSGYADTYKDFIVNIENRLIALQESAFDRYQKLYAKYYENPLQSEQPALNINNIEHHNTHIREIIYIRILDEETIKISIRYALDTEHGIEFKFTGGQIVAIGGIAET</sequence>
<protein>
    <recommendedName>
        <fullName evidence="1">DUF6985 domain-containing protein</fullName>
    </recommendedName>
</protein>
<evidence type="ECO:0000259" key="1">
    <source>
        <dbReference type="Pfam" id="PF22481"/>
    </source>
</evidence>
<evidence type="ECO:0000313" key="2">
    <source>
        <dbReference type="EMBL" id="RBQ06723.1"/>
    </source>
</evidence>
<dbReference type="Pfam" id="PF22481">
    <property type="entry name" value="DUF6985"/>
    <property type="match status" value="1"/>
</dbReference>
<dbReference type="AlphaFoldDB" id="A0A366KZQ6"/>
<evidence type="ECO:0000313" key="3">
    <source>
        <dbReference type="Proteomes" id="UP000252081"/>
    </source>
</evidence>